<dbReference type="PANTHER" id="PTHR37944:SF1">
    <property type="entry name" value="PORIN B"/>
    <property type="match status" value="1"/>
</dbReference>
<dbReference type="AlphaFoldDB" id="A0A2W5B871"/>
<dbReference type="InterPro" id="IPR038673">
    <property type="entry name" value="OprB_sf"/>
</dbReference>
<dbReference type="Gene3D" id="2.40.160.180">
    <property type="entry name" value="Carbohydrate-selective porin OprB"/>
    <property type="match status" value="1"/>
</dbReference>
<evidence type="ECO:0000313" key="4">
    <source>
        <dbReference type="Proteomes" id="UP000249555"/>
    </source>
</evidence>
<accession>A0A2W5B871</accession>
<dbReference type="GO" id="GO:0015288">
    <property type="term" value="F:porin activity"/>
    <property type="evidence" value="ECO:0007669"/>
    <property type="project" value="InterPro"/>
</dbReference>
<protein>
    <submittedName>
        <fullName evidence="3">Carbohydrate porin</fullName>
    </submittedName>
</protein>
<reference evidence="3 4" key="1">
    <citation type="submission" date="2017-08" db="EMBL/GenBank/DDBJ databases">
        <title>Infants hospitalized years apart are colonized by the same room-sourced microbial strains.</title>
        <authorList>
            <person name="Brooks B."/>
            <person name="Olm M.R."/>
            <person name="Firek B.A."/>
            <person name="Baker R."/>
            <person name="Thomas B.C."/>
            <person name="Morowitz M.J."/>
            <person name="Banfield J.F."/>
        </authorList>
    </citation>
    <scope>NUCLEOTIDE SEQUENCE [LARGE SCALE GENOMIC DNA]</scope>
    <source>
        <strain evidence="3">S2_018_000_R3_119</strain>
    </source>
</reference>
<dbReference type="GO" id="GO:0016020">
    <property type="term" value="C:membrane"/>
    <property type="evidence" value="ECO:0007669"/>
    <property type="project" value="InterPro"/>
</dbReference>
<dbReference type="Proteomes" id="UP000249555">
    <property type="component" value="Unassembled WGS sequence"/>
</dbReference>
<dbReference type="EMBL" id="QFMX01000001">
    <property type="protein sequence ID" value="PZO77098.1"/>
    <property type="molecule type" value="Genomic_DNA"/>
</dbReference>
<evidence type="ECO:0000256" key="2">
    <source>
        <dbReference type="RuleBase" id="RU363072"/>
    </source>
</evidence>
<comment type="caution">
    <text evidence="3">The sequence shown here is derived from an EMBL/GenBank/DDBJ whole genome shotgun (WGS) entry which is preliminary data.</text>
</comment>
<gene>
    <name evidence="3" type="ORF">DI640_00555</name>
</gene>
<dbReference type="InterPro" id="IPR052932">
    <property type="entry name" value="OprB_Porin"/>
</dbReference>
<dbReference type="InterPro" id="IPR007049">
    <property type="entry name" value="Carb-sel_porin_OprB"/>
</dbReference>
<comment type="similarity">
    <text evidence="1 2">Belongs to the OprB family.</text>
</comment>
<sequence length="392" mass="42073">MVGLAAPAYAQDERPTGYPRSANERSDTPVTLSAVYVADIRSNVSGGIARGTRYLDNLDLQVAIDADRLVGWHGARLFLYGIYDNGASLSGDLVGDAQGISNIETNVRAARLFEAWVEQDVGRNASIKLGLYNLNSEFDTTQSGGLFLISSHGIGPDFSQSGRRGPSIFPVTSLAVRGEMKLAEHWLGRVAVLDGVPGDPAHPRRTAIALSSRDGALVVGEIDYLNRGTKAAIGVWGYTARFDDVRSSDPAAPRRGNKGAYVFAEHRLVGSRADDAHGLAGWLRFGVADTRFNRIGRYLGGGLVHTGIVPDRPDDQIGVSFASAGFSDRYRRDQSGDGGVRDAHELVVEAVYNAVLTPWLSVQPDLQYVVNPGGDTQLEDAIVVGLRVKIGR</sequence>
<evidence type="ECO:0000313" key="3">
    <source>
        <dbReference type="EMBL" id="PZO77098.1"/>
    </source>
</evidence>
<proteinExistence type="inferred from homology"/>
<organism evidence="3 4">
    <name type="scientific">Sphingomonas taxi</name>
    <dbReference type="NCBI Taxonomy" id="1549858"/>
    <lineage>
        <taxon>Bacteria</taxon>
        <taxon>Pseudomonadati</taxon>
        <taxon>Pseudomonadota</taxon>
        <taxon>Alphaproteobacteria</taxon>
        <taxon>Sphingomonadales</taxon>
        <taxon>Sphingomonadaceae</taxon>
        <taxon>Sphingomonas</taxon>
    </lineage>
</organism>
<dbReference type="Pfam" id="PF04966">
    <property type="entry name" value="OprB"/>
    <property type="match status" value="1"/>
</dbReference>
<evidence type="ECO:0000256" key="1">
    <source>
        <dbReference type="ARBA" id="ARBA00008769"/>
    </source>
</evidence>
<name>A0A2W5B871_9SPHN</name>
<dbReference type="PANTHER" id="PTHR37944">
    <property type="entry name" value="PORIN B"/>
    <property type="match status" value="1"/>
</dbReference>
<dbReference type="GO" id="GO:0008643">
    <property type="term" value="P:carbohydrate transport"/>
    <property type="evidence" value="ECO:0007669"/>
    <property type="project" value="InterPro"/>
</dbReference>